<dbReference type="InterPro" id="IPR043129">
    <property type="entry name" value="ATPase_NBD"/>
</dbReference>
<dbReference type="RefSeq" id="WP_076348903.1">
    <property type="nucleotide sequence ID" value="NZ_FTOO01000013.1"/>
</dbReference>
<protein>
    <submittedName>
        <fullName evidence="1">Type IV pilus assembly protein PilM</fullName>
    </submittedName>
</protein>
<evidence type="ECO:0000313" key="2">
    <source>
        <dbReference type="Proteomes" id="UP000186156"/>
    </source>
</evidence>
<dbReference type="Pfam" id="PF11104">
    <property type="entry name" value="PilM_2"/>
    <property type="match status" value="1"/>
</dbReference>
<dbReference type="InterPro" id="IPR050696">
    <property type="entry name" value="FtsA/MreB"/>
</dbReference>
<sequence length="322" mass="36067">MPLRLSKSSRRSAVGVDVCDAGIRIAEVEPGKPLRVTRLVTEPWDLAQTVSDPYPTFALAPMLSRAFDAARRKTLAVHVALPSRFSVIRQITLPAVSERELASAIEIQIQHNIHLPFDEAAYDYVQCEPPDGEADSLSVLLVAADKSRVQDIVQAFRQLGVRPHSIDIHALALFRFIRRFRPDLPKSFLLLETGEDTVDMHVFHDGLLYLSRQIPVALAPTADVPAFDFVSQFDVEIERTMNFFMYTLNQRDAGFERLFITLPREVDATEHLQALEERIGMPCEVLPVAEMIRRNCEIGPEAHRMADLADYAAAIGLALRGV</sequence>
<dbReference type="PANTHER" id="PTHR32432:SF3">
    <property type="entry name" value="ETHANOLAMINE UTILIZATION PROTEIN EUTJ"/>
    <property type="match status" value="1"/>
</dbReference>
<dbReference type="Gene3D" id="3.30.1490.300">
    <property type="match status" value="1"/>
</dbReference>
<dbReference type="EMBL" id="FTOO01000013">
    <property type="protein sequence ID" value="SIT09976.1"/>
    <property type="molecule type" value="Genomic_DNA"/>
</dbReference>
<dbReference type="AlphaFoldDB" id="A0A1N7PHF8"/>
<dbReference type="STRING" id="252246.SAMN05421799_11369"/>
<dbReference type="Gene3D" id="3.30.420.40">
    <property type="match status" value="2"/>
</dbReference>
<name>A0A1N7PHF8_9BACL</name>
<keyword evidence="2" id="KW-1185">Reference proteome</keyword>
<accession>A0A1N7PHF8</accession>
<dbReference type="Proteomes" id="UP000186156">
    <property type="component" value="Unassembled WGS sequence"/>
</dbReference>
<dbReference type="InterPro" id="IPR005883">
    <property type="entry name" value="PilM"/>
</dbReference>
<dbReference type="SUPFAM" id="SSF53067">
    <property type="entry name" value="Actin-like ATPase domain"/>
    <property type="match status" value="1"/>
</dbReference>
<reference evidence="2" key="1">
    <citation type="submission" date="2017-01" db="EMBL/GenBank/DDBJ databases">
        <authorList>
            <person name="Varghese N."/>
            <person name="Submissions S."/>
        </authorList>
    </citation>
    <scope>NUCLEOTIDE SEQUENCE [LARGE SCALE GENOMIC DNA]</scope>
    <source>
        <strain evidence="2">DSM 16176</strain>
    </source>
</reference>
<organism evidence="1 2">
    <name type="scientific">Alicyclobacillus vulcanalis</name>
    <dbReference type="NCBI Taxonomy" id="252246"/>
    <lineage>
        <taxon>Bacteria</taxon>
        <taxon>Bacillati</taxon>
        <taxon>Bacillota</taxon>
        <taxon>Bacilli</taxon>
        <taxon>Bacillales</taxon>
        <taxon>Alicyclobacillaceae</taxon>
        <taxon>Alicyclobacillus</taxon>
    </lineage>
</organism>
<proteinExistence type="predicted"/>
<dbReference type="OrthoDB" id="2690797at2"/>
<gene>
    <name evidence="1" type="ORF">SAMN05421799_11369</name>
</gene>
<evidence type="ECO:0000313" key="1">
    <source>
        <dbReference type="EMBL" id="SIT09976.1"/>
    </source>
</evidence>
<dbReference type="PANTHER" id="PTHR32432">
    <property type="entry name" value="CELL DIVISION PROTEIN FTSA-RELATED"/>
    <property type="match status" value="1"/>
</dbReference>